<sequence>MYLSAVLATYIARGYLYNHIADFLPFPLPSNSKSCTMSDCTPTEFRRTDPLTNPTNREALGFALHSVYKA</sequence>
<evidence type="ECO:0000313" key="1">
    <source>
        <dbReference type="EMBL" id="KIK00407.1"/>
    </source>
</evidence>
<reference evidence="1 2" key="1">
    <citation type="submission" date="2014-04" db="EMBL/GenBank/DDBJ databases">
        <authorList>
            <consortium name="DOE Joint Genome Institute"/>
            <person name="Kuo A."/>
            <person name="Kohler A."/>
            <person name="Nagy L.G."/>
            <person name="Floudas D."/>
            <person name="Copeland A."/>
            <person name="Barry K.W."/>
            <person name="Cichocki N."/>
            <person name="Veneault-Fourrey C."/>
            <person name="LaButti K."/>
            <person name="Lindquist E.A."/>
            <person name="Lipzen A."/>
            <person name="Lundell T."/>
            <person name="Morin E."/>
            <person name="Murat C."/>
            <person name="Sun H."/>
            <person name="Tunlid A."/>
            <person name="Henrissat B."/>
            <person name="Grigoriev I.V."/>
            <person name="Hibbett D.S."/>
            <person name="Martin F."/>
            <person name="Nordberg H.P."/>
            <person name="Cantor M.N."/>
            <person name="Hua S.X."/>
        </authorList>
    </citation>
    <scope>NUCLEOTIDE SEQUENCE [LARGE SCALE GENOMIC DNA]</scope>
    <source>
        <strain evidence="1 2">LaAM-08-1</strain>
    </source>
</reference>
<evidence type="ECO:0000313" key="2">
    <source>
        <dbReference type="Proteomes" id="UP000054477"/>
    </source>
</evidence>
<dbReference type="EMBL" id="KN838626">
    <property type="protein sequence ID" value="KIK00407.1"/>
    <property type="molecule type" value="Genomic_DNA"/>
</dbReference>
<dbReference type="AlphaFoldDB" id="A0A0C9XRS4"/>
<accession>A0A0C9XRS4</accession>
<keyword evidence="2" id="KW-1185">Reference proteome</keyword>
<dbReference type="Proteomes" id="UP000054477">
    <property type="component" value="Unassembled WGS sequence"/>
</dbReference>
<proteinExistence type="predicted"/>
<gene>
    <name evidence="1" type="ORF">K443DRAFT_665943</name>
</gene>
<name>A0A0C9XRS4_9AGAR</name>
<dbReference type="HOGENOM" id="CLU_2758189_0_0_1"/>
<protein>
    <submittedName>
        <fullName evidence="1">Uncharacterized protein</fullName>
    </submittedName>
</protein>
<reference evidence="2" key="2">
    <citation type="submission" date="2015-01" db="EMBL/GenBank/DDBJ databases">
        <title>Evolutionary Origins and Diversification of the Mycorrhizal Mutualists.</title>
        <authorList>
            <consortium name="DOE Joint Genome Institute"/>
            <consortium name="Mycorrhizal Genomics Consortium"/>
            <person name="Kohler A."/>
            <person name="Kuo A."/>
            <person name="Nagy L.G."/>
            <person name="Floudas D."/>
            <person name="Copeland A."/>
            <person name="Barry K.W."/>
            <person name="Cichocki N."/>
            <person name="Veneault-Fourrey C."/>
            <person name="LaButti K."/>
            <person name="Lindquist E.A."/>
            <person name="Lipzen A."/>
            <person name="Lundell T."/>
            <person name="Morin E."/>
            <person name="Murat C."/>
            <person name="Riley R."/>
            <person name="Ohm R."/>
            <person name="Sun H."/>
            <person name="Tunlid A."/>
            <person name="Henrissat B."/>
            <person name="Grigoriev I.V."/>
            <person name="Hibbett D.S."/>
            <person name="Martin F."/>
        </authorList>
    </citation>
    <scope>NUCLEOTIDE SEQUENCE [LARGE SCALE GENOMIC DNA]</scope>
    <source>
        <strain evidence="2">LaAM-08-1</strain>
    </source>
</reference>
<organism evidence="1 2">
    <name type="scientific">Laccaria amethystina LaAM-08-1</name>
    <dbReference type="NCBI Taxonomy" id="1095629"/>
    <lineage>
        <taxon>Eukaryota</taxon>
        <taxon>Fungi</taxon>
        <taxon>Dikarya</taxon>
        <taxon>Basidiomycota</taxon>
        <taxon>Agaricomycotina</taxon>
        <taxon>Agaricomycetes</taxon>
        <taxon>Agaricomycetidae</taxon>
        <taxon>Agaricales</taxon>
        <taxon>Agaricineae</taxon>
        <taxon>Hydnangiaceae</taxon>
        <taxon>Laccaria</taxon>
    </lineage>
</organism>